<dbReference type="PANTHER" id="PTHR43289:SF34">
    <property type="entry name" value="SERINE_THREONINE-PROTEIN KINASE YBDM-RELATED"/>
    <property type="match status" value="1"/>
</dbReference>
<accession>A0A1F4T6Z7</accession>
<dbReference type="InterPro" id="IPR011009">
    <property type="entry name" value="Kinase-like_dom_sf"/>
</dbReference>
<dbReference type="Proteomes" id="UP000178602">
    <property type="component" value="Unassembled WGS sequence"/>
</dbReference>
<dbReference type="CDD" id="cd14014">
    <property type="entry name" value="STKc_PknB_like"/>
    <property type="match status" value="1"/>
</dbReference>
<gene>
    <name evidence="6" type="ORF">A3K49_05295</name>
</gene>
<comment type="caution">
    <text evidence="6">The sequence shown here is derived from an EMBL/GenBank/DDBJ whole genome shotgun (WGS) entry which is preliminary data.</text>
</comment>
<reference evidence="6 7" key="1">
    <citation type="journal article" date="2016" name="Nat. Commun.">
        <title>Thousands of microbial genomes shed light on interconnected biogeochemical processes in an aquifer system.</title>
        <authorList>
            <person name="Anantharaman K."/>
            <person name="Brown C.T."/>
            <person name="Hug L.A."/>
            <person name="Sharon I."/>
            <person name="Castelle C.J."/>
            <person name="Probst A.J."/>
            <person name="Thomas B.C."/>
            <person name="Singh A."/>
            <person name="Wilkins M.J."/>
            <person name="Karaoz U."/>
            <person name="Brodie E.L."/>
            <person name="Williams K.H."/>
            <person name="Hubbard S.S."/>
            <person name="Banfield J.F."/>
        </authorList>
    </citation>
    <scope>NUCLEOTIDE SEQUENCE [LARGE SCALE GENOMIC DNA]</scope>
</reference>
<feature type="domain" description="Protein kinase" evidence="5">
    <location>
        <begin position="28"/>
        <end position="295"/>
    </location>
</feature>
<evidence type="ECO:0000313" key="7">
    <source>
        <dbReference type="Proteomes" id="UP000178602"/>
    </source>
</evidence>
<evidence type="ECO:0000259" key="5">
    <source>
        <dbReference type="PROSITE" id="PS50011"/>
    </source>
</evidence>
<evidence type="ECO:0000256" key="2">
    <source>
        <dbReference type="ARBA" id="ARBA00022741"/>
    </source>
</evidence>
<proteinExistence type="predicted"/>
<name>A0A1F4T6Z7_UNCSA</name>
<protein>
    <recommendedName>
        <fullName evidence="5">Protein kinase domain-containing protein</fullName>
    </recommendedName>
</protein>
<keyword evidence="4" id="KW-0067">ATP-binding</keyword>
<dbReference type="Gene3D" id="1.10.510.10">
    <property type="entry name" value="Transferase(Phosphotransferase) domain 1"/>
    <property type="match status" value="1"/>
</dbReference>
<dbReference type="EMBL" id="MEUG01000001">
    <property type="protein sequence ID" value="OGC28376.1"/>
    <property type="molecule type" value="Genomic_DNA"/>
</dbReference>
<dbReference type="AlphaFoldDB" id="A0A1F4T6Z7"/>
<evidence type="ECO:0000256" key="3">
    <source>
        <dbReference type="ARBA" id="ARBA00022777"/>
    </source>
</evidence>
<evidence type="ECO:0000256" key="4">
    <source>
        <dbReference type="ARBA" id="ARBA00022840"/>
    </source>
</evidence>
<dbReference type="SUPFAM" id="SSF56112">
    <property type="entry name" value="Protein kinase-like (PK-like)"/>
    <property type="match status" value="1"/>
</dbReference>
<dbReference type="Pfam" id="PF00069">
    <property type="entry name" value="Pkinase"/>
    <property type="match status" value="1"/>
</dbReference>
<dbReference type="InterPro" id="IPR000719">
    <property type="entry name" value="Prot_kinase_dom"/>
</dbReference>
<keyword evidence="2" id="KW-0547">Nucleotide-binding</keyword>
<keyword evidence="1" id="KW-0808">Transferase</keyword>
<dbReference type="GO" id="GO:0004674">
    <property type="term" value="F:protein serine/threonine kinase activity"/>
    <property type="evidence" value="ECO:0007669"/>
    <property type="project" value="TreeGrafter"/>
</dbReference>
<dbReference type="PANTHER" id="PTHR43289">
    <property type="entry name" value="MITOGEN-ACTIVATED PROTEIN KINASE KINASE KINASE 20-RELATED"/>
    <property type="match status" value="1"/>
</dbReference>
<evidence type="ECO:0000313" key="6">
    <source>
        <dbReference type="EMBL" id="OGC28376.1"/>
    </source>
</evidence>
<organism evidence="6 7">
    <name type="scientific">candidate division WOR-1 bacterium RIFOXYC12_FULL_54_18</name>
    <dbReference type="NCBI Taxonomy" id="1802584"/>
    <lineage>
        <taxon>Bacteria</taxon>
        <taxon>Bacillati</taxon>
        <taxon>Saganbacteria</taxon>
    </lineage>
</organism>
<sequence>MIPKVKFYDLTAAGRRILNENEVCTFYFDRDNLRARGGMSHIHEQTLLCGKKVATKGLPADKPINPENVFYLANEARALATLLQDKPHPNIIDYFGLVRIGERPFIIMELLDEEQDQSSRSLGFPLPVDEVLTIGLGIAKGLHHVHRHGLTHRDVKPSNFVGTKLIDFAFCWKHGLPIVIDGHQHSSGTSSYFSPAIVSGSEPTIQDDIYSLGVSLFEMLSGKSALPPGTDPHISRNLLGSRIADLAICRGLTPGIAELLFAATKTTPEVGVMRESGFSSCRDVIRFIKSLINVD</sequence>
<evidence type="ECO:0000256" key="1">
    <source>
        <dbReference type="ARBA" id="ARBA00022679"/>
    </source>
</evidence>
<dbReference type="GO" id="GO:0005524">
    <property type="term" value="F:ATP binding"/>
    <property type="evidence" value="ECO:0007669"/>
    <property type="project" value="UniProtKB-KW"/>
</dbReference>
<dbReference type="SMART" id="SM00220">
    <property type="entry name" value="S_TKc"/>
    <property type="match status" value="1"/>
</dbReference>
<keyword evidence="3" id="KW-0418">Kinase</keyword>
<dbReference type="PROSITE" id="PS50011">
    <property type="entry name" value="PROTEIN_KINASE_DOM"/>
    <property type="match status" value="1"/>
</dbReference>